<sequence length="72" mass="8161">MVKPHFCTINYLQVYLIPHQTTPSPQPTNNFPLTNSSHLPSHPISNEFNPSHSVAHSSLLQAIIRFHTFITI</sequence>
<name>A0A5B0M582_PUCGR</name>
<keyword evidence="2" id="KW-1185">Reference proteome</keyword>
<evidence type="ECO:0000313" key="1">
    <source>
        <dbReference type="EMBL" id="KAA1071466.1"/>
    </source>
</evidence>
<accession>A0A5B0M582</accession>
<protein>
    <submittedName>
        <fullName evidence="1">Uncharacterized protein</fullName>
    </submittedName>
</protein>
<dbReference type="AlphaFoldDB" id="A0A5B0M582"/>
<dbReference type="EMBL" id="VSWC01000170">
    <property type="protein sequence ID" value="KAA1071466.1"/>
    <property type="molecule type" value="Genomic_DNA"/>
</dbReference>
<proteinExistence type="predicted"/>
<comment type="caution">
    <text evidence="1">The sequence shown here is derived from an EMBL/GenBank/DDBJ whole genome shotgun (WGS) entry which is preliminary data.</text>
</comment>
<organism evidence="1 2">
    <name type="scientific">Puccinia graminis f. sp. tritici</name>
    <dbReference type="NCBI Taxonomy" id="56615"/>
    <lineage>
        <taxon>Eukaryota</taxon>
        <taxon>Fungi</taxon>
        <taxon>Dikarya</taxon>
        <taxon>Basidiomycota</taxon>
        <taxon>Pucciniomycotina</taxon>
        <taxon>Pucciniomycetes</taxon>
        <taxon>Pucciniales</taxon>
        <taxon>Pucciniaceae</taxon>
        <taxon>Puccinia</taxon>
    </lineage>
</organism>
<reference evidence="1 2" key="1">
    <citation type="submission" date="2019-05" db="EMBL/GenBank/DDBJ databases">
        <title>Emergence of the Ug99 lineage of the wheat stem rust pathogen through somatic hybridization.</title>
        <authorList>
            <person name="Li F."/>
            <person name="Upadhyaya N.M."/>
            <person name="Sperschneider J."/>
            <person name="Matny O."/>
            <person name="Nguyen-Phuc H."/>
            <person name="Mago R."/>
            <person name="Raley C."/>
            <person name="Miller M.E."/>
            <person name="Silverstein K.A.T."/>
            <person name="Henningsen E."/>
            <person name="Hirsch C.D."/>
            <person name="Visser B."/>
            <person name="Pretorius Z.A."/>
            <person name="Steffenson B.J."/>
            <person name="Schwessinger B."/>
            <person name="Dodds P.N."/>
            <person name="Figueroa M."/>
        </authorList>
    </citation>
    <scope>NUCLEOTIDE SEQUENCE [LARGE SCALE GENOMIC DNA]</scope>
    <source>
        <strain evidence="1">21-0</strain>
    </source>
</reference>
<gene>
    <name evidence="1" type="ORF">PGT21_008510</name>
</gene>
<dbReference type="Proteomes" id="UP000324748">
    <property type="component" value="Unassembled WGS sequence"/>
</dbReference>
<evidence type="ECO:0000313" key="2">
    <source>
        <dbReference type="Proteomes" id="UP000324748"/>
    </source>
</evidence>